<dbReference type="PANTHER" id="PTHR43877">
    <property type="entry name" value="AMINOALKYLPHOSPHONATE N-ACETYLTRANSFERASE-RELATED-RELATED"/>
    <property type="match status" value="1"/>
</dbReference>
<dbReference type="PROSITE" id="PS51186">
    <property type="entry name" value="GNAT"/>
    <property type="match status" value="1"/>
</dbReference>
<dbReference type="Pfam" id="PF00583">
    <property type="entry name" value="Acetyltransf_1"/>
    <property type="match status" value="1"/>
</dbReference>
<name>A0ABW4DMM9_9LACO</name>
<accession>A0ABW4DMM9</accession>
<dbReference type="GO" id="GO:0016746">
    <property type="term" value="F:acyltransferase activity"/>
    <property type="evidence" value="ECO:0007669"/>
    <property type="project" value="UniProtKB-KW"/>
</dbReference>
<dbReference type="CDD" id="cd04301">
    <property type="entry name" value="NAT_SF"/>
    <property type="match status" value="1"/>
</dbReference>
<protein>
    <submittedName>
        <fullName evidence="4">GNAT family N-acetyltransferase</fullName>
        <ecNumber evidence="4">2.3.-.-</ecNumber>
    </submittedName>
</protein>
<evidence type="ECO:0000256" key="1">
    <source>
        <dbReference type="ARBA" id="ARBA00022679"/>
    </source>
</evidence>
<evidence type="ECO:0000256" key="2">
    <source>
        <dbReference type="ARBA" id="ARBA00023315"/>
    </source>
</evidence>
<evidence type="ECO:0000259" key="3">
    <source>
        <dbReference type="PROSITE" id="PS51186"/>
    </source>
</evidence>
<dbReference type="RefSeq" id="WP_125578480.1">
    <property type="nucleotide sequence ID" value="NZ_JBHTOF010000028.1"/>
</dbReference>
<reference evidence="5" key="1">
    <citation type="journal article" date="2019" name="Int. J. Syst. Evol. Microbiol.">
        <title>The Global Catalogue of Microorganisms (GCM) 10K type strain sequencing project: providing services to taxonomists for standard genome sequencing and annotation.</title>
        <authorList>
            <consortium name="The Broad Institute Genomics Platform"/>
            <consortium name="The Broad Institute Genome Sequencing Center for Infectious Disease"/>
            <person name="Wu L."/>
            <person name="Ma J."/>
        </authorList>
    </citation>
    <scope>NUCLEOTIDE SEQUENCE [LARGE SCALE GENOMIC DNA]</scope>
    <source>
        <strain evidence="5">CCM 8951</strain>
    </source>
</reference>
<proteinExistence type="predicted"/>
<dbReference type="Gene3D" id="3.40.630.30">
    <property type="match status" value="1"/>
</dbReference>
<evidence type="ECO:0000313" key="5">
    <source>
        <dbReference type="Proteomes" id="UP001597244"/>
    </source>
</evidence>
<dbReference type="InterPro" id="IPR050832">
    <property type="entry name" value="Bact_Acetyltransf"/>
</dbReference>
<dbReference type="EMBL" id="JBHTOF010000028">
    <property type="protein sequence ID" value="MFD1465267.1"/>
    <property type="molecule type" value="Genomic_DNA"/>
</dbReference>
<dbReference type="InterPro" id="IPR000182">
    <property type="entry name" value="GNAT_dom"/>
</dbReference>
<dbReference type="InterPro" id="IPR016181">
    <property type="entry name" value="Acyl_CoA_acyltransferase"/>
</dbReference>
<gene>
    <name evidence="4" type="ORF">ACFQ4L_04075</name>
</gene>
<keyword evidence="5" id="KW-1185">Reference proteome</keyword>
<keyword evidence="1 4" id="KW-0808">Transferase</keyword>
<feature type="domain" description="N-acetyltransferase" evidence="3">
    <location>
        <begin position="4"/>
        <end position="161"/>
    </location>
</feature>
<comment type="caution">
    <text evidence="4">The sequence shown here is derived from an EMBL/GenBank/DDBJ whole genome shotgun (WGS) entry which is preliminary data.</text>
</comment>
<dbReference type="SUPFAM" id="SSF55729">
    <property type="entry name" value="Acyl-CoA N-acyltransferases (Nat)"/>
    <property type="match status" value="1"/>
</dbReference>
<organism evidence="4 5">
    <name type="scientific">Lapidilactobacillus mulanensis</name>
    <dbReference type="NCBI Taxonomy" id="2485999"/>
    <lineage>
        <taxon>Bacteria</taxon>
        <taxon>Bacillati</taxon>
        <taxon>Bacillota</taxon>
        <taxon>Bacilli</taxon>
        <taxon>Lactobacillales</taxon>
        <taxon>Lactobacillaceae</taxon>
        <taxon>Lapidilactobacillus</taxon>
    </lineage>
</organism>
<keyword evidence="2 4" id="KW-0012">Acyltransferase</keyword>
<dbReference type="Proteomes" id="UP001597244">
    <property type="component" value="Unassembled WGS sequence"/>
</dbReference>
<dbReference type="EC" id="2.3.-.-" evidence="4"/>
<evidence type="ECO:0000313" key="4">
    <source>
        <dbReference type="EMBL" id="MFD1465267.1"/>
    </source>
</evidence>
<sequence length="161" mass="18222">MNEINYRWSTLADYPALIAIENQIWNEQNTPIPTHYDHVSDYQKHFQPGSQLVAVIDGQPVGMISFNPTPPFAAFRFTWDIGIGVDPAYQDQGIGSGLLNVLKLEAQKKNIHKIKLNVLGTNPQARAFYLKNGFVEEGHSRDIFFLAGQFVDDYSLAYFVD</sequence>